<dbReference type="Proteomes" id="UP000325577">
    <property type="component" value="Linkage Group LG1"/>
</dbReference>
<gene>
    <name evidence="7" type="ORF">F0562_004084</name>
</gene>
<evidence type="ECO:0000256" key="3">
    <source>
        <dbReference type="ARBA" id="ARBA00022723"/>
    </source>
</evidence>
<evidence type="ECO:0000256" key="2">
    <source>
        <dbReference type="ARBA" id="ARBA00022481"/>
    </source>
</evidence>
<evidence type="ECO:0000256" key="4">
    <source>
        <dbReference type="ARBA" id="ARBA00023289"/>
    </source>
</evidence>
<dbReference type="PANTHER" id="PTHR45868">
    <property type="entry name" value="HEAVY METAL-ASSOCIATED ISOPRENYLATED PLANT PROTEIN 33-RELATED"/>
    <property type="match status" value="1"/>
</dbReference>
<dbReference type="Pfam" id="PF00403">
    <property type="entry name" value="HMA"/>
    <property type="match status" value="1"/>
</dbReference>
<evidence type="ECO:0000313" key="8">
    <source>
        <dbReference type="Proteomes" id="UP000325577"/>
    </source>
</evidence>
<evidence type="ECO:0000256" key="1">
    <source>
        <dbReference type="ARBA" id="ARBA00004170"/>
    </source>
</evidence>
<proteinExistence type="inferred from homology"/>
<dbReference type="Gene3D" id="3.30.70.100">
    <property type="match status" value="1"/>
</dbReference>
<dbReference type="InterPro" id="IPR006121">
    <property type="entry name" value="HMA_dom"/>
</dbReference>
<feature type="domain" description="HMA" evidence="6">
    <location>
        <begin position="35"/>
        <end position="72"/>
    </location>
</feature>
<keyword evidence="4" id="KW-0636">Prenylation</keyword>
<dbReference type="AlphaFoldDB" id="A0A5J5BX84"/>
<reference evidence="7 8" key="1">
    <citation type="submission" date="2019-09" db="EMBL/GenBank/DDBJ databases">
        <title>A chromosome-level genome assembly of the Chinese tupelo Nyssa sinensis.</title>
        <authorList>
            <person name="Yang X."/>
            <person name="Kang M."/>
            <person name="Yang Y."/>
            <person name="Xiong H."/>
            <person name="Wang M."/>
            <person name="Zhang Z."/>
            <person name="Wang Z."/>
            <person name="Wu H."/>
            <person name="Ma T."/>
            <person name="Liu J."/>
            <person name="Xi Z."/>
        </authorList>
    </citation>
    <scope>NUCLEOTIDE SEQUENCE [LARGE SCALE GENOMIC DNA]</scope>
    <source>
        <strain evidence="7">J267</strain>
        <tissue evidence="7">Leaf</tissue>
    </source>
</reference>
<dbReference type="PANTHER" id="PTHR45868:SF74">
    <property type="entry name" value="HEAVY METAL-ASSOCIATED ISOPRENYLATED PLANT PROTEIN 33"/>
    <property type="match status" value="1"/>
</dbReference>
<sequence length="129" mass="14561">MDKVAAVVAKARSRRCSQQCWWTRRPVFHCAKTLALSGVYSVTIDGKEGTVKVTGEVDPSVLMRALAKTGKHAELVWVKLTSSAKTRGYANNKYGSYGYAALPQPHPSLQHYPPRRPHIEYPWYNTNYH</sequence>
<keyword evidence="2" id="KW-0488">Methylation</keyword>
<accession>A0A5J5BX84</accession>
<dbReference type="GO" id="GO:0016020">
    <property type="term" value="C:membrane"/>
    <property type="evidence" value="ECO:0007669"/>
    <property type="project" value="UniProtKB-SubCell"/>
</dbReference>
<dbReference type="GO" id="GO:0009626">
    <property type="term" value="P:plant-type hypersensitive response"/>
    <property type="evidence" value="ECO:0007669"/>
    <property type="project" value="UniProtKB-KW"/>
</dbReference>
<protein>
    <recommendedName>
        <fullName evidence="6">HMA domain-containing protein</fullName>
    </recommendedName>
</protein>
<evidence type="ECO:0000313" key="7">
    <source>
        <dbReference type="EMBL" id="KAA8547655.1"/>
    </source>
</evidence>
<comment type="subcellular location">
    <subcellularLocation>
        <location evidence="1">Membrane</location>
        <topology evidence="1">Peripheral membrane protein</topology>
    </subcellularLocation>
</comment>
<dbReference type="OrthoDB" id="1110082at2759"/>
<dbReference type="InterPro" id="IPR036163">
    <property type="entry name" value="HMA_dom_sf"/>
</dbReference>
<comment type="similarity">
    <text evidence="5">Belongs to the HIPP family.</text>
</comment>
<evidence type="ECO:0000259" key="6">
    <source>
        <dbReference type="Pfam" id="PF00403"/>
    </source>
</evidence>
<keyword evidence="8" id="KW-1185">Reference proteome</keyword>
<name>A0A5J5BX84_9ASTE</name>
<dbReference type="EMBL" id="CM018032">
    <property type="protein sequence ID" value="KAA8547655.1"/>
    <property type="molecule type" value="Genomic_DNA"/>
</dbReference>
<keyword evidence="4" id="KW-0449">Lipoprotein</keyword>
<dbReference type="CDD" id="cd00371">
    <property type="entry name" value="HMA"/>
    <property type="match status" value="1"/>
</dbReference>
<evidence type="ECO:0000256" key="5">
    <source>
        <dbReference type="ARBA" id="ARBA00024045"/>
    </source>
</evidence>
<dbReference type="SUPFAM" id="SSF55008">
    <property type="entry name" value="HMA, heavy metal-associated domain"/>
    <property type="match status" value="1"/>
</dbReference>
<organism evidence="7 8">
    <name type="scientific">Nyssa sinensis</name>
    <dbReference type="NCBI Taxonomy" id="561372"/>
    <lineage>
        <taxon>Eukaryota</taxon>
        <taxon>Viridiplantae</taxon>
        <taxon>Streptophyta</taxon>
        <taxon>Embryophyta</taxon>
        <taxon>Tracheophyta</taxon>
        <taxon>Spermatophyta</taxon>
        <taxon>Magnoliopsida</taxon>
        <taxon>eudicotyledons</taxon>
        <taxon>Gunneridae</taxon>
        <taxon>Pentapetalae</taxon>
        <taxon>asterids</taxon>
        <taxon>Cornales</taxon>
        <taxon>Nyssaceae</taxon>
        <taxon>Nyssa</taxon>
    </lineage>
</organism>
<keyword evidence="3" id="KW-0479">Metal-binding</keyword>
<dbReference type="GO" id="GO:0046872">
    <property type="term" value="F:metal ion binding"/>
    <property type="evidence" value="ECO:0007669"/>
    <property type="project" value="UniProtKB-KW"/>
</dbReference>